<keyword evidence="3" id="KW-0347">Helicase</keyword>
<proteinExistence type="predicted"/>
<name>A0A183E3X1_9BILA</name>
<dbReference type="AlphaFoldDB" id="A0A183E3X1"/>
<dbReference type="InterPro" id="IPR001650">
    <property type="entry name" value="Helicase_C-like"/>
</dbReference>
<keyword evidence="1" id="KW-0547">Nucleotide-binding</keyword>
<keyword evidence="7" id="KW-1185">Reference proteome</keyword>
<dbReference type="EMBL" id="UYRT01082748">
    <property type="protein sequence ID" value="VDN26423.1"/>
    <property type="molecule type" value="Genomic_DNA"/>
</dbReference>
<evidence type="ECO:0000313" key="7">
    <source>
        <dbReference type="Proteomes" id="UP000271098"/>
    </source>
</evidence>
<dbReference type="InterPro" id="IPR027417">
    <property type="entry name" value="P-loop_NTPase"/>
</dbReference>
<evidence type="ECO:0000256" key="1">
    <source>
        <dbReference type="ARBA" id="ARBA00022741"/>
    </source>
</evidence>
<dbReference type="Proteomes" id="UP000271098">
    <property type="component" value="Unassembled WGS sequence"/>
</dbReference>
<evidence type="ECO:0000256" key="3">
    <source>
        <dbReference type="ARBA" id="ARBA00022806"/>
    </source>
</evidence>
<reference evidence="8" key="1">
    <citation type="submission" date="2016-06" db="UniProtKB">
        <authorList>
            <consortium name="WormBaseParasite"/>
        </authorList>
    </citation>
    <scope>IDENTIFICATION</scope>
</reference>
<dbReference type="GO" id="GO:0003724">
    <property type="term" value="F:RNA helicase activity"/>
    <property type="evidence" value="ECO:0007669"/>
    <property type="project" value="TreeGrafter"/>
</dbReference>
<dbReference type="Pfam" id="PF00271">
    <property type="entry name" value="Helicase_C"/>
    <property type="match status" value="1"/>
</dbReference>
<organism evidence="8">
    <name type="scientific">Gongylonema pulchrum</name>
    <dbReference type="NCBI Taxonomy" id="637853"/>
    <lineage>
        <taxon>Eukaryota</taxon>
        <taxon>Metazoa</taxon>
        <taxon>Ecdysozoa</taxon>
        <taxon>Nematoda</taxon>
        <taxon>Chromadorea</taxon>
        <taxon>Rhabditida</taxon>
        <taxon>Spirurina</taxon>
        <taxon>Spiruromorpha</taxon>
        <taxon>Spiruroidea</taxon>
        <taxon>Gongylonematidae</taxon>
        <taxon>Gongylonema</taxon>
    </lineage>
</organism>
<accession>A0A183E3X1</accession>
<dbReference type="GO" id="GO:0016787">
    <property type="term" value="F:hydrolase activity"/>
    <property type="evidence" value="ECO:0007669"/>
    <property type="project" value="UniProtKB-KW"/>
</dbReference>
<dbReference type="CDD" id="cd18787">
    <property type="entry name" value="SF2_C_DEAD"/>
    <property type="match status" value="1"/>
</dbReference>
<dbReference type="SMART" id="SM00490">
    <property type="entry name" value="HELICc"/>
    <property type="match status" value="1"/>
</dbReference>
<dbReference type="PANTHER" id="PTHR47959:SF1">
    <property type="entry name" value="ATP-DEPENDENT RNA HELICASE DBPA"/>
    <property type="match status" value="1"/>
</dbReference>
<keyword evidence="2" id="KW-0378">Hydrolase</keyword>
<dbReference type="SUPFAM" id="SSF52540">
    <property type="entry name" value="P-loop containing nucleoside triphosphate hydrolases"/>
    <property type="match status" value="1"/>
</dbReference>
<dbReference type="InterPro" id="IPR050079">
    <property type="entry name" value="DEAD_box_RNA_helicase"/>
</dbReference>
<dbReference type="GO" id="GO:0005829">
    <property type="term" value="C:cytosol"/>
    <property type="evidence" value="ECO:0007669"/>
    <property type="project" value="TreeGrafter"/>
</dbReference>
<dbReference type="OrthoDB" id="196131at2759"/>
<dbReference type="Gene3D" id="3.40.50.300">
    <property type="entry name" value="P-loop containing nucleotide triphosphate hydrolases"/>
    <property type="match status" value="1"/>
</dbReference>
<evidence type="ECO:0000256" key="2">
    <source>
        <dbReference type="ARBA" id="ARBA00022801"/>
    </source>
</evidence>
<evidence type="ECO:0000313" key="6">
    <source>
        <dbReference type="EMBL" id="VDN26423.1"/>
    </source>
</evidence>
<evidence type="ECO:0000259" key="5">
    <source>
        <dbReference type="PROSITE" id="PS51194"/>
    </source>
</evidence>
<dbReference type="PROSITE" id="PS51194">
    <property type="entry name" value="HELICASE_CTER"/>
    <property type="match status" value="1"/>
</dbReference>
<gene>
    <name evidence="6" type="ORF">GPUH_LOCUS15663</name>
</gene>
<keyword evidence="4" id="KW-0067">ATP-binding</keyword>
<protein>
    <submittedName>
        <fullName evidence="8">Helicase C-terminal domain-containing protein</fullName>
    </submittedName>
</protein>
<evidence type="ECO:0000256" key="4">
    <source>
        <dbReference type="ARBA" id="ARBA00022840"/>
    </source>
</evidence>
<feature type="domain" description="Helicase C-terminal" evidence="5">
    <location>
        <begin position="4"/>
        <end position="154"/>
    </location>
</feature>
<reference evidence="6 7" key="2">
    <citation type="submission" date="2018-11" db="EMBL/GenBank/DDBJ databases">
        <authorList>
            <consortium name="Pathogen Informatics"/>
        </authorList>
    </citation>
    <scope>NUCLEOTIDE SEQUENCE [LARGE SCALE GENOMIC DNA]</scope>
</reference>
<sequence length="154" mass="17279">MTAKMRQVFEEVSNMPEKSAMLLFTNRKCDVDTIERLLLEKSIPCAAMHGGRDQIQREEALSALWKGQIKVLVATDVASRGIDLPNITHVFNFDFPTTLEMYVHRVGRTGRAGKSGKSITLLTKQEDYRAPALISMLEKNSQDVPEVSLLTNID</sequence>
<evidence type="ECO:0000313" key="8">
    <source>
        <dbReference type="WBParaSite" id="GPUH_0001568401-mRNA-1"/>
    </source>
</evidence>
<dbReference type="GO" id="GO:0005524">
    <property type="term" value="F:ATP binding"/>
    <property type="evidence" value="ECO:0007669"/>
    <property type="project" value="UniProtKB-KW"/>
</dbReference>
<dbReference type="PANTHER" id="PTHR47959">
    <property type="entry name" value="ATP-DEPENDENT RNA HELICASE RHLE-RELATED"/>
    <property type="match status" value="1"/>
</dbReference>
<dbReference type="WBParaSite" id="GPUH_0001568401-mRNA-1">
    <property type="protein sequence ID" value="GPUH_0001568401-mRNA-1"/>
    <property type="gene ID" value="GPUH_0001568401"/>
</dbReference>